<name>A0A4C1XW81_EUMVA</name>
<dbReference type="AlphaFoldDB" id="A0A4C1XW81"/>
<protein>
    <submittedName>
        <fullName evidence="2">Uncharacterized protein</fullName>
    </submittedName>
</protein>
<accession>A0A4C1XW81</accession>
<comment type="caution">
    <text evidence="2">The sequence shown here is derived from an EMBL/GenBank/DDBJ whole genome shotgun (WGS) entry which is preliminary data.</text>
</comment>
<evidence type="ECO:0000313" key="2">
    <source>
        <dbReference type="EMBL" id="GBP66529.1"/>
    </source>
</evidence>
<reference evidence="2 3" key="1">
    <citation type="journal article" date="2019" name="Commun. Biol.">
        <title>The bagworm genome reveals a unique fibroin gene that provides high tensile strength.</title>
        <authorList>
            <person name="Kono N."/>
            <person name="Nakamura H."/>
            <person name="Ohtoshi R."/>
            <person name="Tomita M."/>
            <person name="Numata K."/>
            <person name="Arakawa K."/>
        </authorList>
    </citation>
    <scope>NUCLEOTIDE SEQUENCE [LARGE SCALE GENOMIC DNA]</scope>
</reference>
<gene>
    <name evidence="2" type="ORF">EVAR_54023_1</name>
</gene>
<feature type="compositionally biased region" description="Basic and acidic residues" evidence="1">
    <location>
        <begin position="107"/>
        <end position="116"/>
    </location>
</feature>
<organism evidence="2 3">
    <name type="scientific">Eumeta variegata</name>
    <name type="common">Bagworm moth</name>
    <name type="synonym">Eumeta japonica</name>
    <dbReference type="NCBI Taxonomy" id="151549"/>
    <lineage>
        <taxon>Eukaryota</taxon>
        <taxon>Metazoa</taxon>
        <taxon>Ecdysozoa</taxon>
        <taxon>Arthropoda</taxon>
        <taxon>Hexapoda</taxon>
        <taxon>Insecta</taxon>
        <taxon>Pterygota</taxon>
        <taxon>Neoptera</taxon>
        <taxon>Endopterygota</taxon>
        <taxon>Lepidoptera</taxon>
        <taxon>Glossata</taxon>
        <taxon>Ditrysia</taxon>
        <taxon>Tineoidea</taxon>
        <taxon>Psychidae</taxon>
        <taxon>Oiketicinae</taxon>
        <taxon>Eumeta</taxon>
    </lineage>
</organism>
<dbReference type="EMBL" id="BGZK01000959">
    <property type="protein sequence ID" value="GBP66529.1"/>
    <property type="molecule type" value="Genomic_DNA"/>
</dbReference>
<evidence type="ECO:0000256" key="1">
    <source>
        <dbReference type="SAM" id="MobiDB-lite"/>
    </source>
</evidence>
<feature type="region of interest" description="Disordered" evidence="1">
    <location>
        <begin position="92"/>
        <end position="116"/>
    </location>
</feature>
<keyword evidence="3" id="KW-1185">Reference proteome</keyword>
<proteinExistence type="predicted"/>
<dbReference type="Proteomes" id="UP000299102">
    <property type="component" value="Unassembled WGS sequence"/>
</dbReference>
<evidence type="ECO:0000313" key="3">
    <source>
        <dbReference type="Proteomes" id="UP000299102"/>
    </source>
</evidence>
<sequence>MSLAVRAVRDRKKGLPSLGSGWMRKRTRDFSIRLREGRHRVETAWVHPLPIYSHTQSFDSSGANDAERTFIELLYDTYGIADVIIVREIRRRSEADVTSQKNGPEARPGRESSEWL</sequence>